<dbReference type="InterPro" id="IPR007219">
    <property type="entry name" value="XnlR_reg_dom"/>
</dbReference>
<evidence type="ECO:0000313" key="7">
    <source>
        <dbReference type="EMBL" id="KAF1797945.1"/>
    </source>
</evidence>
<dbReference type="PROSITE" id="PS00463">
    <property type="entry name" value="ZN2_CY6_FUNGAL_1"/>
    <property type="match status" value="1"/>
</dbReference>
<dbReference type="Proteomes" id="UP000469890">
    <property type="component" value="Unassembled WGS sequence"/>
</dbReference>
<evidence type="ECO:0000256" key="2">
    <source>
        <dbReference type="ARBA" id="ARBA00022723"/>
    </source>
</evidence>
<dbReference type="Pfam" id="PF04082">
    <property type="entry name" value="Fungal_trans"/>
    <property type="match status" value="1"/>
</dbReference>
<feature type="compositionally biased region" description="Basic and acidic residues" evidence="5">
    <location>
        <begin position="168"/>
        <end position="188"/>
    </location>
</feature>
<comment type="caution">
    <text evidence="7">The sequence shown here is derived from an EMBL/GenBank/DDBJ whole genome shotgun (WGS) entry which is preliminary data.</text>
</comment>
<evidence type="ECO:0000256" key="4">
    <source>
        <dbReference type="ARBA" id="ARBA00023242"/>
    </source>
</evidence>
<proteinExistence type="predicted"/>
<feature type="compositionally biased region" description="Pro residues" evidence="5">
    <location>
        <begin position="22"/>
        <end position="34"/>
    </location>
</feature>
<dbReference type="SUPFAM" id="SSF57701">
    <property type="entry name" value="Zn2/Cys6 DNA-binding domain"/>
    <property type="match status" value="1"/>
</dbReference>
<feature type="domain" description="Zn(2)-C6 fungal-type" evidence="6">
    <location>
        <begin position="49"/>
        <end position="83"/>
    </location>
</feature>
<sequence>MYPNHLLNPQQHLSQQQQLPRLQPPLPPPLPPPNTSEVSGKKRTKKDRACDLCRRKKIRCDYDQAYPQNSCTSCRSYNKTCAFKEAAKKRGPPKGYVEGLESRLKRMEKLLMNIAANGNLPEETMKAVMEGSSRGGGEEGTRGEEEGSDGDDSHATSHSDDTGPPSSSKEHSPEDLDRVKHAQDIKPIEVVADDRDRIKEPFSYVGSSSGIYLLSRLFTKDTTNLDTEEKQALPRPLEGHEEDLMIVRFGGDPLNKLGFGRILNPDWKMPPKDLTDHLIDIYFKKMNPMLPILDEDLFYEEYRKANHAYTFIPIIMTLCRVTCRILKKDDPLLLKYEIDRGTFFRDISKQISLYFDLDFLEPKIETIQVLLLNASNAEKWGLESTDWITTSIAVKMAQDLGLHRANTQQEGIPKKVMEAKKRLWWSAYIIDRWVCASLGRPLTISDADCDLEYPDLQDKKYSMFIYLVRLSCILGDVLRALCSPRARLMSEKGLGLENISRSLEQMLLEWQSSLPADLKFTEEELSRISRKELDSGLDWKLNNGAGKLHLTYCAVYMLIKRPFISLGIGNASNVTMPAECREAIKASVDIFDVIDPSNLLCGWSLSSYCTSQNQTLLFLNFRNADANLIAESKSLAHRFKNRHHVLAEYITEPSIVPFLDVLSNVIGGEWTSSNEAAESSSHSSENETIRDNQANLWGASSGIEWQEMVKLLAETGYQA</sequence>
<feature type="compositionally biased region" description="Low complexity" evidence="5">
    <location>
        <begin position="1"/>
        <end position="21"/>
    </location>
</feature>
<evidence type="ECO:0000259" key="6">
    <source>
        <dbReference type="PROSITE" id="PS50048"/>
    </source>
</evidence>
<name>A0A8H4EY95_MUCCL</name>
<dbReference type="InterPro" id="IPR001138">
    <property type="entry name" value="Zn2Cys6_DnaBD"/>
</dbReference>
<dbReference type="InterPro" id="IPR050987">
    <property type="entry name" value="AtrR-like"/>
</dbReference>
<dbReference type="PROSITE" id="PS50048">
    <property type="entry name" value="ZN2_CY6_FUNGAL_2"/>
    <property type="match status" value="1"/>
</dbReference>
<dbReference type="EMBL" id="JAAECE010000008">
    <property type="protein sequence ID" value="KAF1797945.1"/>
    <property type="molecule type" value="Genomic_DNA"/>
</dbReference>
<dbReference type="GO" id="GO:0000981">
    <property type="term" value="F:DNA-binding transcription factor activity, RNA polymerase II-specific"/>
    <property type="evidence" value="ECO:0007669"/>
    <property type="project" value="InterPro"/>
</dbReference>
<keyword evidence="3" id="KW-0238">DNA-binding</keyword>
<dbReference type="GO" id="GO:0008270">
    <property type="term" value="F:zinc ion binding"/>
    <property type="evidence" value="ECO:0007669"/>
    <property type="project" value="InterPro"/>
</dbReference>
<organism evidence="7 8">
    <name type="scientific">Mucor circinelloides f. lusitanicus</name>
    <name type="common">Mucor racemosus var. lusitanicus</name>
    <dbReference type="NCBI Taxonomy" id="29924"/>
    <lineage>
        <taxon>Eukaryota</taxon>
        <taxon>Fungi</taxon>
        <taxon>Fungi incertae sedis</taxon>
        <taxon>Mucoromycota</taxon>
        <taxon>Mucoromycotina</taxon>
        <taxon>Mucoromycetes</taxon>
        <taxon>Mucorales</taxon>
        <taxon>Mucorineae</taxon>
        <taxon>Mucoraceae</taxon>
        <taxon>Mucor</taxon>
    </lineage>
</organism>
<dbReference type="CDD" id="cd15486">
    <property type="entry name" value="ZIP_Sip4"/>
    <property type="match status" value="1"/>
</dbReference>
<dbReference type="Gene3D" id="4.10.240.10">
    <property type="entry name" value="Zn(2)-C6 fungal-type DNA-binding domain"/>
    <property type="match status" value="1"/>
</dbReference>
<dbReference type="GO" id="GO:0003677">
    <property type="term" value="F:DNA binding"/>
    <property type="evidence" value="ECO:0007669"/>
    <property type="project" value="UniProtKB-KW"/>
</dbReference>
<accession>A0A8H4EY95</accession>
<evidence type="ECO:0000313" key="8">
    <source>
        <dbReference type="Proteomes" id="UP000469890"/>
    </source>
</evidence>
<dbReference type="InterPro" id="IPR036864">
    <property type="entry name" value="Zn2-C6_fun-type_DNA-bd_sf"/>
</dbReference>
<dbReference type="CDD" id="cd12148">
    <property type="entry name" value="fungal_TF_MHR"/>
    <property type="match status" value="1"/>
</dbReference>
<feature type="region of interest" description="Disordered" evidence="5">
    <location>
        <begin position="1"/>
        <end position="46"/>
    </location>
</feature>
<dbReference type="SMART" id="SM00066">
    <property type="entry name" value="GAL4"/>
    <property type="match status" value="1"/>
</dbReference>
<dbReference type="Pfam" id="PF00172">
    <property type="entry name" value="Zn_clus"/>
    <property type="match status" value="1"/>
</dbReference>
<dbReference type="PANTHER" id="PTHR46910">
    <property type="entry name" value="TRANSCRIPTION FACTOR PDR1"/>
    <property type="match status" value="1"/>
</dbReference>
<feature type="compositionally biased region" description="Basic and acidic residues" evidence="5">
    <location>
        <begin position="136"/>
        <end position="161"/>
    </location>
</feature>
<dbReference type="GO" id="GO:0006351">
    <property type="term" value="P:DNA-templated transcription"/>
    <property type="evidence" value="ECO:0007669"/>
    <property type="project" value="InterPro"/>
</dbReference>
<gene>
    <name evidence="7" type="ORF">FB192DRAFT_1166043</name>
</gene>
<feature type="region of interest" description="Disordered" evidence="5">
    <location>
        <begin position="129"/>
        <end position="188"/>
    </location>
</feature>
<dbReference type="GO" id="GO:0005634">
    <property type="term" value="C:nucleus"/>
    <property type="evidence" value="ECO:0007669"/>
    <property type="project" value="UniProtKB-SubCell"/>
</dbReference>
<keyword evidence="4" id="KW-0539">Nucleus</keyword>
<dbReference type="PANTHER" id="PTHR46910:SF3">
    <property type="entry name" value="HALOTOLERANCE PROTEIN 9-RELATED"/>
    <property type="match status" value="1"/>
</dbReference>
<reference evidence="7 8" key="1">
    <citation type="submission" date="2019-09" db="EMBL/GenBank/DDBJ databases">
        <authorList>
            <consortium name="DOE Joint Genome Institute"/>
            <person name="Mondo S.J."/>
            <person name="Navarro-Mendoza M.I."/>
            <person name="Perez-Arques C."/>
            <person name="Panchal S."/>
            <person name="Nicolas F.E."/>
            <person name="Ganguly P."/>
            <person name="Pangilinan J."/>
            <person name="Grigoriev I."/>
            <person name="Heitman J."/>
            <person name="Sanya K."/>
            <person name="Garre V."/>
        </authorList>
    </citation>
    <scope>NUCLEOTIDE SEQUENCE [LARGE SCALE GENOMIC DNA]</scope>
    <source>
        <strain evidence="7 8">MU402</strain>
    </source>
</reference>
<evidence type="ECO:0000256" key="1">
    <source>
        <dbReference type="ARBA" id="ARBA00004123"/>
    </source>
</evidence>
<comment type="subcellular location">
    <subcellularLocation>
        <location evidence="1">Nucleus</location>
    </subcellularLocation>
</comment>
<evidence type="ECO:0000256" key="3">
    <source>
        <dbReference type="ARBA" id="ARBA00023125"/>
    </source>
</evidence>
<dbReference type="AlphaFoldDB" id="A0A8H4EY95"/>
<dbReference type="CDD" id="cd00067">
    <property type="entry name" value="GAL4"/>
    <property type="match status" value="1"/>
</dbReference>
<dbReference type="SMART" id="SM00906">
    <property type="entry name" value="Fungal_trans"/>
    <property type="match status" value="1"/>
</dbReference>
<protein>
    <submittedName>
        <fullName evidence="7">Fungal-specific transcription factor</fullName>
    </submittedName>
</protein>
<evidence type="ECO:0000256" key="5">
    <source>
        <dbReference type="SAM" id="MobiDB-lite"/>
    </source>
</evidence>
<keyword evidence="2" id="KW-0479">Metal-binding</keyword>